<gene>
    <name evidence="1" type="ORF">CROQUDRAFT_93090</name>
</gene>
<protein>
    <submittedName>
        <fullName evidence="1">Uncharacterized protein</fullName>
    </submittedName>
</protein>
<name>A0A9P6NFQ5_9BASI</name>
<comment type="caution">
    <text evidence="1">The sequence shown here is derived from an EMBL/GenBank/DDBJ whole genome shotgun (WGS) entry which is preliminary data.</text>
</comment>
<evidence type="ECO:0000313" key="2">
    <source>
        <dbReference type="Proteomes" id="UP000886653"/>
    </source>
</evidence>
<dbReference type="Proteomes" id="UP000886653">
    <property type="component" value="Unassembled WGS sequence"/>
</dbReference>
<sequence length="124" mass="13550">MRTLLEDWQKVASTLTLPETLRGLANPLQEHHPAPKKVRPALPIWRGRTGSTQLGKERDGLPLLSPMGLVLSSLFSLSAGYLRVISSLSRSFVSCFFRHRPSCTASSPTPIACLRANAPCEALL</sequence>
<dbReference type="EMBL" id="MU167266">
    <property type="protein sequence ID" value="KAG0146051.1"/>
    <property type="molecule type" value="Genomic_DNA"/>
</dbReference>
<organism evidence="1 2">
    <name type="scientific">Cronartium quercuum f. sp. fusiforme G11</name>
    <dbReference type="NCBI Taxonomy" id="708437"/>
    <lineage>
        <taxon>Eukaryota</taxon>
        <taxon>Fungi</taxon>
        <taxon>Dikarya</taxon>
        <taxon>Basidiomycota</taxon>
        <taxon>Pucciniomycotina</taxon>
        <taxon>Pucciniomycetes</taxon>
        <taxon>Pucciniales</taxon>
        <taxon>Coleosporiaceae</taxon>
        <taxon>Cronartium</taxon>
    </lineage>
</organism>
<accession>A0A9P6NFQ5</accession>
<proteinExistence type="predicted"/>
<keyword evidence="2" id="KW-1185">Reference proteome</keyword>
<dbReference type="AlphaFoldDB" id="A0A9P6NFQ5"/>
<evidence type="ECO:0000313" key="1">
    <source>
        <dbReference type="EMBL" id="KAG0146051.1"/>
    </source>
</evidence>
<reference evidence="1" key="1">
    <citation type="submission" date="2013-11" db="EMBL/GenBank/DDBJ databases">
        <title>Genome sequence of the fusiform rust pathogen reveals effectors for host alternation and coevolution with pine.</title>
        <authorList>
            <consortium name="DOE Joint Genome Institute"/>
            <person name="Smith K."/>
            <person name="Pendleton A."/>
            <person name="Kubisiak T."/>
            <person name="Anderson C."/>
            <person name="Salamov A."/>
            <person name="Aerts A."/>
            <person name="Riley R."/>
            <person name="Clum A."/>
            <person name="Lindquist E."/>
            <person name="Ence D."/>
            <person name="Campbell M."/>
            <person name="Kronenberg Z."/>
            <person name="Feau N."/>
            <person name="Dhillon B."/>
            <person name="Hamelin R."/>
            <person name="Burleigh J."/>
            <person name="Smith J."/>
            <person name="Yandell M."/>
            <person name="Nelson C."/>
            <person name="Grigoriev I."/>
            <person name="Davis J."/>
        </authorList>
    </citation>
    <scope>NUCLEOTIDE SEQUENCE</scope>
    <source>
        <strain evidence="1">G11</strain>
    </source>
</reference>